<dbReference type="RefSeq" id="WP_096485388.1">
    <property type="nucleotide sequence ID" value="NZ_AP014809.1"/>
</dbReference>
<protein>
    <recommendedName>
        <fullName evidence="3">Methyltransferase</fullName>
    </recommendedName>
</protein>
<sequence length="225" mass="24705">MIPAGHSAVMASRREPPDSLDFFPTPPWATRALLRHVLPRALNGYHIASAWDPACGEGHMAEVFAEDIAIVSASDVFDYGRGYIVADFLDPGTAVTPRPNLIGFNPPFKVALPFVRRALDLTGCAVAALVRTAWIEGVERYGELFRDHPPTLFAPFVERVPMTKGRWDPDASTATSYAWFVWVEGASPLAPFWIPPGCRQALTRPDDRRRFGVAPPPAPLLMAAE</sequence>
<gene>
    <name evidence="1" type="ORF">MPPM_2582</name>
</gene>
<dbReference type="SUPFAM" id="SSF53335">
    <property type="entry name" value="S-adenosyl-L-methionine-dependent methyltransferases"/>
    <property type="match status" value="1"/>
</dbReference>
<dbReference type="InterPro" id="IPR029063">
    <property type="entry name" value="SAM-dependent_MTases_sf"/>
</dbReference>
<name>A0A160PDN6_9HYPH</name>
<proteinExistence type="predicted"/>
<dbReference type="Proteomes" id="UP000218288">
    <property type="component" value="Chromosome"/>
</dbReference>
<dbReference type="OrthoDB" id="1079385at2"/>
<accession>A0A160PDN6</accession>
<evidence type="ECO:0000313" key="2">
    <source>
        <dbReference type="Proteomes" id="UP000218288"/>
    </source>
</evidence>
<dbReference type="EMBL" id="AP014809">
    <property type="protein sequence ID" value="BAU91187.1"/>
    <property type="molecule type" value="Genomic_DNA"/>
</dbReference>
<dbReference type="AlphaFoldDB" id="A0A160PDN6"/>
<evidence type="ECO:0008006" key="3">
    <source>
        <dbReference type="Google" id="ProtNLM"/>
    </source>
</evidence>
<evidence type="ECO:0000313" key="1">
    <source>
        <dbReference type="EMBL" id="BAU91187.1"/>
    </source>
</evidence>
<reference evidence="1 2" key="1">
    <citation type="journal article" date="2016" name="Genome Announc.">
        <title>Complete Genome Sequence of Methylobacterium populi P-1M, Isolated from Pink-Pigmented Household Biofilm.</title>
        <authorList>
            <person name="Morohoshi T."/>
            <person name="Ikeda T."/>
        </authorList>
    </citation>
    <scope>NUCLEOTIDE SEQUENCE [LARGE SCALE GENOMIC DNA]</scope>
    <source>
        <strain evidence="1 2">P-1M</strain>
    </source>
</reference>
<organism evidence="1 2">
    <name type="scientific">Methylorubrum populi</name>
    <dbReference type="NCBI Taxonomy" id="223967"/>
    <lineage>
        <taxon>Bacteria</taxon>
        <taxon>Pseudomonadati</taxon>
        <taxon>Pseudomonadota</taxon>
        <taxon>Alphaproteobacteria</taxon>
        <taxon>Hyphomicrobiales</taxon>
        <taxon>Methylobacteriaceae</taxon>
        <taxon>Methylorubrum</taxon>
    </lineage>
</organism>